<dbReference type="EMBL" id="JADIMV010000162">
    <property type="protein sequence ID" value="MBO8440822.1"/>
    <property type="molecule type" value="Genomic_DNA"/>
</dbReference>
<dbReference type="Pfam" id="PF01936">
    <property type="entry name" value="NYN"/>
    <property type="match status" value="1"/>
</dbReference>
<name>A0A940IFP3_9BACT</name>
<accession>A0A940IFP3</accession>
<dbReference type="InterPro" id="IPR021139">
    <property type="entry name" value="NYN"/>
</dbReference>
<reference evidence="2" key="2">
    <citation type="journal article" date="2021" name="PeerJ">
        <title>Extensive microbial diversity within the chicken gut microbiome revealed by metagenomics and culture.</title>
        <authorList>
            <person name="Gilroy R."/>
            <person name="Ravi A."/>
            <person name="Getino M."/>
            <person name="Pursley I."/>
            <person name="Horton D.L."/>
            <person name="Alikhan N.F."/>
            <person name="Baker D."/>
            <person name="Gharbi K."/>
            <person name="Hall N."/>
            <person name="Watson M."/>
            <person name="Adriaenssens E.M."/>
            <person name="Foster-Nyarko E."/>
            <person name="Jarju S."/>
            <person name="Secka A."/>
            <person name="Antonio M."/>
            <person name="Oren A."/>
            <person name="Chaudhuri R.R."/>
            <person name="La Ragione R."/>
            <person name="Hildebrand F."/>
            <person name="Pallen M.J."/>
        </authorList>
    </citation>
    <scope>NUCLEOTIDE SEQUENCE</scope>
    <source>
        <strain evidence="2">3924</strain>
    </source>
</reference>
<dbReference type="GO" id="GO:0004540">
    <property type="term" value="F:RNA nuclease activity"/>
    <property type="evidence" value="ECO:0007669"/>
    <property type="project" value="InterPro"/>
</dbReference>
<dbReference type="AlphaFoldDB" id="A0A940IFP3"/>
<evidence type="ECO:0000313" key="2">
    <source>
        <dbReference type="EMBL" id="MBO8440822.1"/>
    </source>
</evidence>
<sequence length="217" mass="25559">MEKVTVYIDGFNFYYGLRTKRKVEPVWAKAYWVDLVKFFEMFLGENQELEKVVYFTASPLNKEKSSRQSSFLNANKLLNRDRFEIVRGKYLEKKIVCPNCKYTIIRPEEKKTDVNISIRMIADCFQNKTDSLILVSGDSDLLPPIEFIQKNYPTKKLKVHFPPTIFSHNIDNNMKYHKSKVILLEKSLNKFSNCQMPDIVSAYGKTYTIPEKWKSRL</sequence>
<gene>
    <name evidence="2" type="ORF">IAC51_09275</name>
</gene>
<feature type="domain" description="NYN" evidence="1">
    <location>
        <begin position="3"/>
        <end position="151"/>
    </location>
</feature>
<evidence type="ECO:0000313" key="3">
    <source>
        <dbReference type="Proteomes" id="UP000712007"/>
    </source>
</evidence>
<dbReference type="Gene3D" id="3.40.50.1010">
    <property type="entry name" value="5'-nuclease"/>
    <property type="match status" value="1"/>
</dbReference>
<reference evidence="2" key="1">
    <citation type="submission" date="2020-10" db="EMBL/GenBank/DDBJ databases">
        <authorList>
            <person name="Gilroy R."/>
        </authorList>
    </citation>
    <scope>NUCLEOTIDE SEQUENCE</scope>
    <source>
        <strain evidence="2">3924</strain>
    </source>
</reference>
<proteinExistence type="predicted"/>
<protein>
    <submittedName>
        <fullName evidence="2">NYN domain-containing protein</fullName>
    </submittedName>
</protein>
<dbReference type="Proteomes" id="UP000712007">
    <property type="component" value="Unassembled WGS sequence"/>
</dbReference>
<evidence type="ECO:0000259" key="1">
    <source>
        <dbReference type="Pfam" id="PF01936"/>
    </source>
</evidence>
<comment type="caution">
    <text evidence="2">The sequence shown here is derived from an EMBL/GenBank/DDBJ whole genome shotgun (WGS) entry which is preliminary data.</text>
</comment>
<dbReference type="CDD" id="cd18722">
    <property type="entry name" value="PIN_NicB-like"/>
    <property type="match status" value="1"/>
</dbReference>
<organism evidence="2 3">
    <name type="scientific">Candidatus Aphodosoma intestinipullorum</name>
    <dbReference type="NCBI Taxonomy" id="2840674"/>
    <lineage>
        <taxon>Bacteria</taxon>
        <taxon>Pseudomonadati</taxon>
        <taxon>Bacteroidota</taxon>
        <taxon>Bacteroidia</taxon>
        <taxon>Bacteroidales</taxon>
        <taxon>Candidatus Aphodosoma</taxon>
    </lineage>
</organism>